<evidence type="ECO:0000313" key="2">
    <source>
        <dbReference type="EMBL" id="EIE84167.1"/>
    </source>
</evidence>
<dbReference type="EMBL" id="CH476737">
    <property type="protein sequence ID" value="EIE84167.1"/>
    <property type="molecule type" value="Genomic_DNA"/>
</dbReference>
<gene>
    <name evidence="2" type="ORF">RO3G_08877</name>
</gene>
<organism evidence="2 3">
    <name type="scientific">Rhizopus delemar (strain RA 99-880 / ATCC MYA-4621 / FGSC 9543 / NRRL 43880)</name>
    <name type="common">Mucormycosis agent</name>
    <name type="synonym">Rhizopus arrhizus var. delemar</name>
    <dbReference type="NCBI Taxonomy" id="246409"/>
    <lineage>
        <taxon>Eukaryota</taxon>
        <taxon>Fungi</taxon>
        <taxon>Fungi incertae sedis</taxon>
        <taxon>Mucoromycota</taxon>
        <taxon>Mucoromycotina</taxon>
        <taxon>Mucoromycetes</taxon>
        <taxon>Mucorales</taxon>
        <taxon>Mucorineae</taxon>
        <taxon>Rhizopodaceae</taxon>
        <taxon>Rhizopus</taxon>
    </lineage>
</organism>
<evidence type="ECO:0000313" key="3">
    <source>
        <dbReference type="Proteomes" id="UP000009138"/>
    </source>
</evidence>
<evidence type="ECO:0000256" key="1">
    <source>
        <dbReference type="SAM" id="Phobius"/>
    </source>
</evidence>
<sequence>MKGPNMITLLGFLTIVLNVATLFYYTSDLTECPHWVYYS</sequence>
<dbReference type="InParanoid" id="I1C6T7"/>
<keyword evidence="1" id="KW-0472">Membrane</keyword>
<proteinExistence type="predicted"/>
<feature type="transmembrane region" description="Helical" evidence="1">
    <location>
        <begin position="7"/>
        <end position="25"/>
    </location>
</feature>
<accession>I1C6T7</accession>
<reference evidence="2 3" key="1">
    <citation type="journal article" date="2009" name="PLoS Genet.">
        <title>Genomic analysis of the basal lineage fungus Rhizopus oryzae reveals a whole-genome duplication.</title>
        <authorList>
            <person name="Ma L.-J."/>
            <person name="Ibrahim A.S."/>
            <person name="Skory C."/>
            <person name="Grabherr M.G."/>
            <person name="Burger G."/>
            <person name="Butler M."/>
            <person name="Elias M."/>
            <person name="Idnurm A."/>
            <person name="Lang B.F."/>
            <person name="Sone T."/>
            <person name="Abe A."/>
            <person name="Calvo S.E."/>
            <person name="Corrochano L.M."/>
            <person name="Engels R."/>
            <person name="Fu J."/>
            <person name="Hansberg W."/>
            <person name="Kim J.-M."/>
            <person name="Kodira C.D."/>
            <person name="Koehrsen M.J."/>
            <person name="Liu B."/>
            <person name="Miranda-Saavedra D."/>
            <person name="O'Leary S."/>
            <person name="Ortiz-Castellanos L."/>
            <person name="Poulter R."/>
            <person name="Rodriguez-Romero J."/>
            <person name="Ruiz-Herrera J."/>
            <person name="Shen Y.-Q."/>
            <person name="Zeng Q."/>
            <person name="Galagan J."/>
            <person name="Birren B.W."/>
            <person name="Cuomo C.A."/>
            <person name="Wickes B.L."/>
        </authorList>
    </citation>
    <scope>NUCLEOTIDE SEQUENCE [LARGE SCALE GENOMIC DNA]</scope>
    <source>
        <strain evidence="3">RA 99-880 / ATCC MYA-4621 / FGSC 9543 / NRRL 43880</strain>
    </source>
</reference>
<keyword evidence="1" id="KW-0812">Transmembrane</keyword>
<keyword evidence="3" id="KW-1185">Reference proteome</keyword>
<dbReference type="RefSeq" id="XP_067519563.1">
    <property type="nucleotide sequence ID" value="XM_067663462.1"/>
</dbReference>
<name>I1C6T7_RHIO9</name>
<protein>
    <submittedName>
        <fullName evidence="2">Uncharacterized protein</fullName>
    </submittedName>
</protein>
<dbReference type="Proteomes" id="UP000009138">
    <property type="component" value="Unassembled WGS sequence"/>
</dbReference>
<dbReference type="AlphaFoldDB" id="I1C6T7"/>
<dbReference type="GeneID" id="93615843"/>
<dbReference type="VEuPathDB" id="FungiDB:RO3G_08877"/>
<keyword evidence="1" id="KW-1133">Transmembrane helix</keyword>